<dbReference type="Proteomes" id="UP001249851">
    <property type="component" value="Unassembled WGS sequence"/>
</dbReference>
<sequence>MYFPVTLSGVFMGSCLFEESTISDSFLLEAFLSYIGKDEAETLRKCTEGELDANDDEVLEVLSSYKCYKNPTKENVKLIITQLAHQGLVQKPKYISNCWKPIISSLKSFSQFKTLDCMKEVYETKKPTTRKVVKLLSASPQNEAERTSFDHLKRYIKSLGEVALKAFLQFKTGSDVIAVTKIARTCGPVLEVPTTYQSYNELSEEFENLISNKEAWSLTMV</sequence>
<keyword evidence="2" id="KW-1185">Reference proteome</keyword>
<organism evidence="1 2">
    <name type="scientific">Acropora cervicornis</name>
    <name type="common">Staghorn coral</name>
    <dbReference type="NCBI Taxonomy" id="6130"/>
    <lineage>
        <taxon>Eukaryota</taxon>
        <taxon>Metazoa</taxon>
        <taxon>Cnidaria</taxon>
        <taxon>Anthozoa</taxon>
        <taxon>Hexacorallia</taxon>
        <taxon>Scleractinia</taxon>
        <taxon>Astrocoeniina</taxon>
        <taxon>Acroporidae</taxon>
        <taxon>Acropora</taxon>
    </lineage>
</organism>
<dbReference type="EMBL" id="JARQWQ010000072">
    <property type="protein sequence ID" value="KAK2554047.1"/>
    <property type="molecule type" value="Genomic_DNA"/>
</dbReference>
<proteinExistence type="predicted"/>
<evidence type="ECO:0000313" key="2">
    <source>
        <dbReference type="Proteomes" id="UP001249851"/>
    </source>
</evidence>
<reference evidence="1" key="2">
    <citation type="journal article" date="2023" name="Science">
        <title>Genomic signatures of disease resistance in endangered staghorn corals.</title>
        <authorList>
            <person name="Vollmer S.V."/>
            <person name="Selwyn J.D."/>
            <person name="Despard B.A."/>
            <person name="Roesel C.L."/>
        </authorList>
    </citation>
    <scope>NUCLEOTIDE SEQUENCE</scope>
    <source>
        <strain evidence="1">K2</strain>
    </source>
</reference>
<protein>
    <submittedName>
        <fullName evidence="1">Uncharacterized protein</fullName>
    </submittedName>
</protein>
<evidence type="ECO:0000313" key="1">
    <source>
        <dbReference type="EMBL" id="KAK2554047.1"/>
    </source>
</evidence>
<reference evidence="1" key="1">
    <citation type="journal article" date="2023" name="G3 (Bethesda)">
        <title>Whole genome assembly and annotation of the endangered Caribbean coral Acropora cervicornis.</title>
        <authorList>
            <person name="Selwyn J.D."/>
            <person name="Vollmer S.V."/>
        </authorList>
    </citation>
    <scope>NUCLEOTIDE SEQUENCE</scope>
    <source>
        <strain evidence="1">K2</strain>
    </source>
</reference>
<accession>A0AAD9Q3F1</accession>
<gene>
    <name evidence="1" type="ORF">P5673_024384</name>
</gene>
<name>A0AAD9Q3F1_ACRCE</name>
<comment type="caution">
    <text evidence="1">The sequence shown here is derived from an EMBL/GenBank/DDBJ whole genome shotgun (WGS) entry which is preliminary data.</text>
</comment>
<dbReference type="AlphaFoldDB" id="A0AAD9Q3F1"/>